<dbReference type="EMBL" id="CP012342">
    <property type="protein sequence ID" value="AKV58134.1"/>
    <property type="molecule type" value="Genomic_DNA"/>
</dbReference>
<keyword evidence="2" id="KW-1185">Reference proteome</keyword>
<name>A0A0K1R9P9_9CORY</name>
<organism evidence="1 2">
    <name type="scientific">Corynebacterium riegelii</name>
    <dbReference type="NCBI Taxonomy" id="156976"/>
    <lineage>
        <taxon>Bacteria</taxon>
        <taxon>Bacillati</taxon>
        <taxon>Actinomycetota</taxon>
        <taxon>Actinomycetes</taxon>
        <taxon>Mycobacteriales</taxon>
        <taxon>Corynebacteriaceae</taxon>
        <taxon>Corynebacterium</taxon>
    </lineage>
</organism>
<dbReference type="InterPro" id="IPR009241">
    <property type="entry name" value="HigB-like"/>
</dbReference>
<dbReference type="STRING" id="156976.AK829_01960"/>
<accession>A0A0K1R9P9</accession>
<reference evidence="1 2" key="1">
    <citation type="submission" date="2015-08" db="EMBL/GenBank/DDBJ databases">
        <authorList>
            <person name="Babu N.S."/>
            <person name="Beckwith C.J."/>
            <person name="Beseler K.G."/>
            <person name="Brison A."/>
            <person name="Carone J.V."/>
            <person name="Caskin T.P."/>
            <person name="Diamond M."/>
            <person name="Durham M.E."/>
            <person name="Foxe J.M."/>
            <person name="Go M."/>
            <person name="Henderson B.A."/>
            <person name="Jones I.B."/>
            <person name="McGettigan J.A."/>
            <person name="Micheletti S.J."/>
            <person name="Nasrallah M.E."/>
            <person name="Ortiz D."/>
            <person name="Piller C.R."/>
            <person name="Privatt S.R."/>
            <person name="Schneider S.L."/>
            <person name="Sharp S."/>
            <person name="Smith T.C."/>
            <person name="Stanton J.D."/>
            <person name="Ullery H.E."/>
            <person name="Wilson R.J."/>
            <person name="Serrano M.G."/>
            <person name="Buck G."/>
            <person name="Lee V."/>
            <person name="Wang Y."/>
            <person name="Carvalho R."/>
            <person name="Voegtly L."/>
            <person name="Shi R."/>
            <person name="Duckworth R."/>
            <person name="Johnson A."/>
            <person name="Loviza R."/>
            <person name="Walstead R."/>
            <person name="Shah Z."/>
            <person name="Kiflezghi M."/>
            <person name="Wade K."/>
            <person name="Ball S.L."/>
            <person name="Bradley K.W."/>
            <person name="Asai D.J."/>
            <person name="Bowman C.A."/>
            <person name="Russell D.A."/>
            <person name="Pope W.H."/>
            <person name="Jacobs-Sera D."/>
            <person name="Hendrix R.W."/>
            <person name="Hatfull G.F."/>
        </authorList>
    </citation>
    <scope>NUCLEOTIDE SEQUENCE [LARGE SCALE GENOMIC DNA]</scope>
    <source>
        <strain evidence="1 2">PUDD_83A45</strain>
    </source>
</reference>
<dbReference type="KEGG" id="crie:AK829_01960"/>
<dbReference type="PATRIC" id="fig|156976.3.peg.385"/>
<dbReference type="RefSeq" id="WP_052203782.1">
    <property type="nucleotide sequence ID" value="NZ_CP012342.1"/>
</dbReference>
<evidence type="ECO:0000313" key="1">
    <source>
        <dbReference type="EMBL" id="AKV58134.1"/>
    </source>
</evidence>
<proteinExistence type="predicted"/>
<protein>
    <recommendedName>
        <fullName evidence="3">Type II toxin-antitoxin system RelE/ParE family toxin</fullName>
    </recommendedName>
</protein>
<evidence type="ECO:0008006" key="3">
    <source>
        <dbReference type="Google" id="ProtNLM"/>
    </source>
</evidence>
<dbReference type="AlphaFoldDB" id="A0A0K1R9P9"/>
<sequence>MAGGFMYRNQIRWYAPGGESDPVSKREFKALSKEGQGALGAKLKRLAKAEIGLQDLRHIRGEIYEVRVQVGGNHYRAMLIQDSPVHYIILSCFFKNQRKTPKTELQKAEQRLKNWRNRN</sequence>
<evidence type="ECO:0000313" key="2">
    <source>
        <dbReference type="Proteomes" id="UP000060016"/>
    </source>
</evidence>
<dbReference type="Pfam" id="PF05973">
    <property type="entry name" value="Gp49"/>
    <property type="match status" value="1"/>
</dbReference>
<gene>
    <name evidence="1" type="ORF">AK829_01960</name>
</gene>
<dbReference type="Proteomes" id="UP000060016">
    <property type="component" value="Chromosome"/>
</dbReference>